<feature type="region of interest" description="Disordered" evidence="1">
    <location>
        <begin position="86"/>
        <end position="115"/>
    </location>
</feature>
<keyword evidence="3" id="KW-1185">Reference proteome</keyword>
<proteinExistence type="predicted"/>
<reference evidence="2 3" key="1">
    <citation type="journal article" date="2021" name="Hortic Res">
        <title>Chromosome-scale assembly of the Dendrobium chrysotoxum genome enhances the understanding of orchid evolution.</title>
        <authorList>
            <person name="Zhang Y."/>
            <person name="Zhang G.Q."/>
            <person name="Zhang D."/>
            <person name="Liu X.D."/>
            <person name="Xu X.Y."/>
            <person name="Sun W.H."/>
            <person name="Yu X."/>
            <person name="Zhu X."/>
            <person name="Wang Z.W."/>
            <person name="Zhao X."/>
            <person name="Zhong W.Y."/>
            <person name="Chen H."/>
            <person name="Yin W.L."/>
            <person name="Huang T."/>
            <person name="Niu S.C."/>
            <person name="Liu Z.J."/>
        </authorList>
    </citation>
    <scope>NUCLEOTIDE SEQUENCE [LARGE SCALE GENOMIC DNA]</scope>
    <source>
        <strain evidence="2">Lindl</strain>
    </source>
</reference>
<evidence type="ECO:0000313" key="3">
    <source>
        <dbReference type="Proteomes" id="UP000775213"/>
    </source>
</evidence>
<dbReference type="EMBL" id="JAGFBR010000013">
    <property type="protein sequence ID" value="KAH0456187.1"/>
    <property type="molecule type" value="Genomic_DNA"/>
</dbReference>
<accession>A0AAV7GJR6</accession>
<feature type="region of interest" description="Disordered" evidence="1">
    <location>
        <begin position="149"/>
        <end position="189"/>
    </location>
</feature>
<sequence length="189" mass="20638">MLLLQRATRTPILMNQPDVPTQWGPPWRQFLIAIPEPSDSKEAVEPRRHPWERAWGVVGGLGGEGGAGGFGWWRWRPVVGWRVGDDGEKGGGRLGDREDQRQNLYGNSHEDSSHHQEAIVKIDDGSQDIHMKTGILIPVVGSKVWKESNNEFQKEGNPNNDSNCAGGRGEGSGFSLPLGDKLGPSISAA</sequence>
<dbReference type="AlphaFoldDB" id="A0AAV7GJR6"/>
<gene>
    <name evidence="2" type="ORF">IEQ34_014094</name>
</gene>
<comment type="caution">
    <text evidence="2">The sequence shown here is derived from an EMBL/GenBank/DDBJ whole genome shotgun (WGS) entry which is preliminary data.</text>
</comment>
<name>A0AAV7GJR6_DENCH</name>
<protein>
    <submittedName>
        <fullName evidence="2">Uncharacterized protein</fullName>
    </submittedName>
</protein>
<evidence type="ECO:0000313" key="2">
    <source>
        <dbReference type="EMBL" id="KAH0456187.1"/>
    </source>
</evidence>
<dbReference type="Proteomes" id="UP000775213">
    <property type="component" value="Unassembled WGS sequence"/>
</dbReference>
<evidence type="ECO:0000256" key="1">
    <source>
        <dbReference type="SAM" id="MobiDB-lite"/>
    </source>
</evidence>
<feature type="compositionally biased region" description="Basic and acidic residues" evidence="1">
    <location>
        <begin position="86"/>
        <end position="101"/>
    </location>
</feature>
<organism evidence="2 3">
    <name type="scientific">Dendrobium chrysotoxum</name>
    <name type="common">Orchid</name>
    <dbReference type="NCBI Taxonomy" id="161865"/>
    <lineage>
        <taxon>Eukaryota</taxon>
        <taxon>Viridiplantae</taxon>
        <taxon>Streptophyta</taxon>
        <taxon>Embryophyta</taxon>
        <taxon>Tracheophyta</taxon>
        <taxon>Spermatophyta</taxon>
        <taxon>Magnoliopsida</taxon>
        <taxon>Liliopsida</taxon>
        <taxon>Asparagales</taxon>
        <taxon>Orchidaceae</taxon>
        <taxon>Epidendroideae</taxon>
        <taxon>Malaxideae</taxon>
        <taxon>Dendrobiinae</taxon>
        <taxon>Dendrobium</taxon>
    </lineage>
</organism>